<evidence type="ECO:0000259" key="11">
    <source>
        <dbReference type="Pfam" id="PF07479"/>
    </source>
</evidence>
<accession>A0AAN6XBE5</accession>
<feature type="compositionally biased region" description="Polar residues" evidence="9">
    <location>
        <begin position="47"/>
        <end position="56"/>
    </location>
</feature>
<name>A0AAN6XBE5_9PEZI</name>
<feature type="domain" description="Glycerol-3-phosphate dehydrogenase NAD-dependent C-terminal" evidence="11">
    <location>
        <begin position="397"/>
        <end position="543"/>
    </location>
</feature>
<dbReference type="GO" id="GO:0046168">
    <property type="term" value="P:glycerol-3-phosphate catabolic process"/>
    <property type="evidence" value="ECO:0007669"/>
    <property type="project" value="UniProtKB-UniRule"/>
</dbReference>
<comment type="similarity">
    <text evidence="1 7">Belongs to the NAD-dependent glycerol-3-phosphate dehydrogenase family.</text>
</comment>
<dbReference type="EMBL" id="MU863973">
    <property type="protein sequence ID" value="KAK4196963.1"/>
    <property type="molecule type" value="Genomic_DNA"/>
</dbReference>
<evidence type="ECO:0000256" key="7">
    <source>
        <dbReference type="RuleBase" id="RU000437"/>
    </source>
</evidence>
<evidence type="ECO:0000313" key="13">
    <source>
        <dbReference type="Proteomes" id="UP001303160"/>
    </source>
</evidence>
<dbReference type="GO" id="GO:0141152">
    <property type="term" value="F:glycerol-3-phosphate dehydrogenase (NAD+) activity"/>
    <property type="evidence" value="ECO:0007669"/>
    <property type="project" value="UniProtKB-UniRule"/>
</dbReference>
<comment type="catalytic activity">
    <reaction evidence="5 8">
        <text>sn-glycerol 3-phosphate + NAD(+) = dihydroxyacetone phosphate + NADH + H(+)</text>
        <dbReference type="Rhea" id="RHEA:11092"/>
        <dbReference type="ChEBI" id="CHEBI:15378"/>
        <dbReference type="ChEBI" id="CHEBI:57540"/>
        <dbReference type="ChEBI" id="CHEBI:57597"/>
        <dbReference type="ChEBI" id="CHEBI:57642"/>
        <dbReference type="ChEBI" id="CHEBI:57945"/>
        <dbReference type="EC" id="1.1.1.8"/>
    </reaction>
</comment>
<dbReference type="InterPro" id="IPR013328">
    <property type="entry name" value="6PGD_dom2"/>
</dbReference>
<evidence type="ECO:0000256" key="8">
    <source>
        <dbReference type="RuleBase" id="RU361243"/>
    </source>
</evidence>
<dbReference type="InterPro" id="IPR036291">
    <property type="entry name" value="NAD(P)-bd_dom_sf"/>
</dbReference>
<evidence type="ECO:0000256" key="6">
    <source>
        <dbReference type="ARBA" id="ARBA00072861"/>
    </source>
</evidence>
<evidence type="ECO:0000256" key="5">
    <source>
        <dbReference type="ARBA" id="ARBA00048683"/>
    </source>
</evidence>
<dbReference type="Pfam" id="PF07479">
    <property type="entry name" value="NAD_Gly3P_dh_C"/>
    <property type="match status" value="1"/>
</dbReference>
<dbReference type="InterPro" id="IPR006109">
    <property type="entry name" value="G3P_DH_NAD-dep_C"/>
</dbReference>
<dbReference type="Pfam" id="PF01210">
    <property type="entry name" value="NAD_Gly3P_dh_N"/>
    <property type="match status" value="1"/>
</dbReference>
<dbReference type="GO" id="GO:0005829">
    <property type="term" value="C:cytosol"/>
    <property type="evidence" value="ECO:0007669"/>
    <property type="project" value="TreeGrafter"/>
</dbReference>
<organism evidence="12 13">
    <name type="scientific">Triangularia verruculosa</name>
    <dbReference type="NCBI Taxonomy" id="2587418"/>
    <lineage>
        <taxon>Eukaryota</taxon>
        <taxon>Fungi</taxon>
        <taxon>Dikarya</taxon>
        <taxon>Ascomycota</taxon>
        <taxon>Pezizomycotina</taxon>
        <taxon>Sordariomycetes</taxon>
        <taxon>Sordariomycetidae</taxon>
        <taxon>Sordariales</taxon>
        <taxon>Podosporaceae</taxon>
        <taxon>Triangularia</taxon>
    </lineage>
</organism>
<keyword evidence="3 7" id="KW-0560">Oxidoreductase</keyword>
<dbReference type="InterPro" id="IPR008927">
    <property type="entry name" value="6-PGluconate_DH-like_C_sf"/>
</dbReference>
<dbReference type="PRINTS" id="PR00077">
    <property type="entry name" value="GPDHDRGNASE"/>
</dbReference>
<evidence type="ECO:0000313" key="12">
    <source>
        <dbReference type="EMBL" id="KAK4196963.1"/>
    </source>
</evidence>
<gene>
    <name evidence="12" type="ORF">QBC40DRAFT_286410</name>
</gene>
<keyword evidence="4 7" id="KW-0520">NAD</keyword>
<evidence type="ECO:0000256" key="3">
    <source>
        <dbReference type="ARBA" id="ARBA00023002"/>
    </source>
</evidence>
<proteinExistence type="inferred from homology"/>
<feature type="region of interest" description="Disordered" evidence="9">
    <location>
        <begin position="47"/>
        <end position="79"/>
    </location>
</feature>
<dbReference type="PANTHER" id="PTHR11728">
    <property type="entry name" value="GLYCEROL-3-PHOSPHATE DEHYDROGENASE"/>
    <property type="match status" value="1"/>
</dbReference>
<dbReference type="GO" id="GO:0005975">
    <property type="term" value="P:carbohydrate metabolic process"/>
    <property type="evidence" value="ECO:0007669"/>
    <property type="project" value="InterPro"/>
</dbReference>
<dbReference type="GO" id="GO:0005634">
    <property type="term" value="C:nucleus"/>
    <property type="evidence" value="ECO:0007669"/>
    <property type="project" value="TreeGrafter"/>
</dbReference>
<feature type="domain" description="Glycerol-3-phosphate dehydrogenase NAD-dependent N-terminal" evidence="10">
    <location>
        <begin position="160"/>
        <end position="330"/>
    </location>
</feature>
<dbReference type="GO" id="GO:0051287">
    <property type="term" value="F:NAD binding"/>
    <property type="evidence" value="ECO:0007669"/>
    <property type="project" value="UniProtKB-UniRule"/>
</dbReference>
<dbReference type="SUPFAM" id="SSF48179">
    <property type="entry name" value="6-phosphogluconate dehydrogenase C-terminal domain-like"/>
    <property type="match status" value="1"/>
</dbReference>
<evidence type="ECO:0000256" key="2">
    <source>
        <dbReference type="ARBA" id="ARBA00013218"/>
    </source>
</evidence>
<evidence type="ECO:0000256" key="4">
    <source>
        <dbReference type="ARBA" id="ARBA00023027"/>
    </source>
</evidence>
<dbReference type="Proteomes" id="UP001303160">
    <property type="component" value="Unassembled WGS sequence"/>
</dbReference>
<dbReference type="EC" id="1.1.1.8" evidence="2 8"/>
<evidence type="ECO:0000256" key="1">
    <source>
        <dbReference type="ARBA" id="ARBA00011009"/>
    </source>
</evidence>
<reference evidence="12" key="1">
    <citation type="journal article" date="2023" name="Mol. Phylogenet. Evol.">
        <title>Genome-scale phylogeny and comparative genomics of the fungal order Sordariales.</title>
        <authorList>
            <person name="Hensen N."/>
            <person name="Bonometti L."/>
            <person name="Westerberg I."/>
            <person name="Brannstrom I.O."/>
            <person name="Guillou S."/>
            <person name="Cros-Aarteil S."/>
            <person name="Calhoun S."/>
            <person name="Haridas S."/>
            <person name="Kuo A."/>
            <person name="Mondo S."/>
            <person name="Pangilinan J."/>
            <person name="Riley R."/>
            <person name="LaButti K."/>
            <person name="Andreopoulos B."/>
            <person name="Lipzen A."/>
            <person name="Chen C."/>
            <person name="Yan M."/>
            <person name="Daum C."/>
            <person name="Ng V."/>
            <person name="Clum A."/>
            <person name="Steindorff A."/>
            <person name="Ohm R.A."/>
            <person name="Martin F."/>
            <person name="Silar P."/>
            <person name="Natvig D.O."/>
            <person name="Lalanne C."/>
            <person name="Gautier V."/>
            <person name="Ament-Velasquez S.L."/>
            <person name="Kruys A."/>
            <person name="Hutchinson M.I."/>
            <person name="Powell A.J."/>
            <person name="Barry K."/>
            <person name="Miller A.N."/>
            <person name="Grigoriev I.V."/>
            <person name="Debuchy R."/>
            <person name="Gladieux P."/>
            <person name="Hiltunen Thoren M."/>
            <person name="Johannesson H."/>
        </authorList>
    </citation>
    <scope>NUCLEOTIDE SEQUENCE</scope>
    <source>
        <strain evidence="12">CBS 315.58</strain>
    </source>
</reference>
<dbReference type="SUPFAM" id="SSF51735">
    <property type="entry name" value="NAD(P)-binding Rossmann-fold domains"/>
    <property type="match status" value="1"/>
</dbReference>
<dbReference type="Gene3D" id="1.10.1040.10">
    <property type="entry name" value="N-(1-d-carboxylethyl)-l-norvaline Dehydrogenase, domain 2"/>
    <property type="match status" value="1"/>
</dbReference>
<dbReference type="Gene3D" id="3.40.50.720">
    <property type="entry name" value="NAD(P)-binding Rossmann-like Domain"/>
    <property type="match status" value="1"/>
</dbReference>
<dbReference type="FunFam" id="1.10.1040.10:FF:000004">
    <property type="entry name" value="Glycerol-3-phosphate dehydrogenase [NAD(+)]"/>
    <property type="match status" value="1"/>
</dbReference>
<dbReference type="AlphaFoldDB" id="A0AAN6XBE5"/>
<dbReference type="InterPro" id="IPR011128">
    <property type="entry name" value="G3P_DH_NAD-dep_N"/>
</dbReference>
<dbReference type="InterPro" id="IPR006168">
    <property type="entry name" value="G3P_DH_NAD-dep"/>
</dbReference>
<reference evidence="12" key="2">
    <citation type="submission" date="2023-05" db="EMBL/GenBank/DDBJ databases">
        <authorList>
            <consortium name="Lawrence Berkeley National Laboratory"/>
            <person name="Steindorff A."/>
            <person name="Hensen N."/>
            <person name="Bonometti L."/>
            <person name="Westerberg I."/>
            <person name="Brannstrom I.O."/>
            <person name="Guillou S."/>
            <person name="Cros-Aarteil S."/>
            <person name="Calhoun S."/>
            <person name="Haridas S."/>
            <person name="Kuo A."/>
            <person name="Mondo S."/>
            <person name="Pangilinan J."/>
            <person name="Riley R."/>
            <person name="Labutti K."/>
            <person name="Andreopoulos B."/>
            <person name="Lipzen A."/>
            <person name="Chen C."/>
            <person name="Yanf M."/>
            <person name="Daum C."/>
            <person name="Ng V."/>
            <person name="Clum A."/>
            <person name="Ohm R."/>
            <person name="Martin F."/>
            <person name="Silar P."/>
            <person name="Natvig D."/>
            <person name="Lalanne C."/>
            <person name="Gautier V."/>
            <person name="Ament-Velasquez S.L."/>
            <person name="Kruys A."/>
            <person name="Hutchinson M.I."/>
            <person name="Powell A.J."/>
            <person name="Barry K."/>
            <person name="Miller A.N."/>
            <person name="Grigoriev I.V."/>
            <person name="Debuchy R."/>
            <person name="Gladieux P."/>
            <person name="Thoren M.H."/>
            <person name="Johannesson H."/>
        </authorList>
    </citation>
    <scope>NUCLEOTIDE SEQUENCE</scope>
    <source>
        <strain evidence="12">CBS 315.58</strain>
    </source>
</reference>
<comment type="caution">
    <text evidence="12">The sequence shown here is derived from an EMBL/GenBank/DDBJ whole genome shotgun (WGS) entry which is preliminary data.</text>
</comment>
<keyword evidence="13" id="KW-1185">Reference proteome</keyword>
<evidence type="ECO:0000259" key="10">
    <source>
        <dbReference type="Pfam" id="PF01210"/>
    </source>
</evidence>
<sequence length="550" mass="60301">MLLRLVNYKKTASIPCLLLRTLCSAGPKPNRSTSSFPCSTAGLPHSFYQNTHSQGGPSRHPILKAKAGSSPKPTTSRQSRAFSSHLLNNPNHHLRVALSSCSTPLRYYSLDPLGPAPPLCRLSIAVSLAAPLNNEQPSHSRTYSQSANMTVSGTFRRKHKVAVIGSGNWGTTVAKLVAESTSEHPDIFEKDVQMWVYEEKVTVDGETRNLTEVINTKHQNTKYLEGINLPTNLVANPSLVDAAKDATILIFNLPHEFIGNICRQLKGNILPYARGISCIKGVTVTDDKIELICEFIGEQLEIYCGALSGANIASEIANENWCETTIAYNTPPCDRHVANGNGHANGNGNAALEHRDSRGRIIKTQLTPVPQDYPPLDHDVYHALFSRPYFTVSMVSDVVGVSLGGALKNIVAIACGFVEGHGWNMTAKTAVMRRGMLEIIQFAREFYPETIEPATLWEESAGWGDMIVSCTAARNWKYSKMAVERGVSIQEIERTELNGQKLQGISTSREVSSFLRARGVEDKYPLFKLVDGILDGKVNVADIPSLFRKA</sequence>
<protein>
    <recommendedName>
        <fullName evidence="6 8">Glycerol-3-phosphate dehydrogenase [NAD(+)]</fullName>
        <ecNumber evidence="2 8">1.1.1.8</ecNumber>
    </recommendedName>
</protein>
<dbReference type="PANTHER" id="PTHR11728:SF8">
    <property type="entry name" value="GLYCEROL-3-PHOSPHATE DEHYDROGENASE [NAD(+)]-RELATED"/>
    <property type="match status" value="1"/>
</dbReference>
<evidence type="ECO:0000256" key="9">
    <source>
        <dbReference type="SAM" id="MobiDB-lite"/>
    </source>
</evidence>